<keyword evidence="13 21" id="KW-0067">ATP-binding</keyword>
<dbReference type="GO" id="GO:0005634">
    <property type="term" value="C:nucleus"/>
    <property type="evidence" value="ECO:0007669"/>
    <property type="project" value="UniProtKB-SubCell"/>
</dbReference>
<dbReference type="Gene3D" id="1.10.510.10">
    <property type="entry name" value="Transferase(Phosphotransferase) domain 1"/>
    <property type="match status" value="1"/>
</dbReference>
<protein>
    <recommendedName>
        <fullName evidence="19">Serine/threonine-protein kinase haspin</fullName>
        <ecNumber evidence="5">2.7.11.1</ecNumber>
    </recommendedName>
    <alternativeName>
        <fullName evidence="20">Germ cell-specific gene 2 protein</fullName>
    </alternativeName>
</protein>
<dbReference type="GO" id="GO:0005694">
    <property type="term" value="C:chromosome"/>
    <property type="evidence" value="ECO:0007669"/>
    <property type="project" value="UniProtKB-SubCell"/>
</dbReference>
<evidence type="ECO:0000313" key="24">
    <source>
        <dbReference type="EMBL" id="GCB73740.1"/>
    </source>
</evidence>
<evidence type="ECO:0000313" key="25">
    <source>
        <dbReference type="Proteomes" id="UP000288216"/>
    </source>
</evidence>
<comment type="cofactor">
    <cofactor evidence="1">
        <name>Mg(2+)</name>
        <dbReference type="ChEBI" id="CHEBI:18420"/>
    </cofactor>
</comment>
<dbReference type="GO" id="GO:0051276">
    <property type="term" value="P:chromosome organization"/>
    <property type="evidence" value="ECO:0007669"/>
    <property type="project" value="UniProtKB-ARBA"/>
</dbReference>
<dbReference type="GO" id="GO:0005737">
    <property type="term" value="C:cytoplasm"/>
    <property type="evidence" value="ECO:0007669"/>
    <property type="project" value="TreeGrafter"/>
</dbReference>
<dbReference type="PROSITE" id="PS50011">
    <property type="entry name" value="PROTEIN_KINASE_DOM"/>
    <property type="match status" value="1"/>
</dbReference>
<dbReference type="Gene3D" id="3.30.200.20">
    <property type="entry name" value="Phosphorylase Kinase, domain 1"/>
    <property type="match status" value="1"/>
</dbReference>
<dbReference type="PANTHER" id="PTHR24419">
    <property type="entry name" value="INTERLEUKIN-1 RECEPTOR-ASSOCIATED KINASE"/>
    <property type="match status" value="1"/>
</dbReference>
<evidence type="ECO:0000256" key="16">
    <source>
        <dbReference type="ARBA" id="ARBA00047899"/>
    </source>
</evidence>
<dbReference type="InterPro" id="IPR017441">
    <property type="entry name" value="Protein_kinase_ATP_BS"/>
</dbReference>
<dbReference type="GO" id="GO:1901991">
    <property type="term" value="P:negative regulation of mitotic cell cycle phase transition"/>
    <property type="evidence" value="ECO:0007669"/>
    <property type="project" value="UniProtKB-ARBA"/>
</dbReference>
<keyword evidence="14" id="KW-0206">Cytoskeleton</keyword>
<dbReference type="InterPro" id="IPR011009">
    <property type="entry name" value="Kinase-like_dom_sf"/>
</dbReference>
<evidence type="ECO:0000256" key="21">
    <source>
        <dbReference type="PROSITE-ProRule" id="PRU10141"/>
    </source>
</evidence>
<dbReference type="GO" id="GO:0035556">
    <property type="term" value="P:intracellular signal transduction"/>
    <property type="evidence" value="ECO:0007669"/>
    <property type="project" value="TreeGrafter"/>
</dbReference>
<dbReference type="EMBL" id="BFAA01000724">
    <property type="protein sequence ID" value="GCB73740.1"/>
    <property type="molecule type" value="Genomic_DNA"/>
</dbReference>
<comment type="caution">
    <text evidence="24">The sequence shown here is derived from an EMBL/GenBank/DDBJ whole genome shotgun (WGS) entry which is preliminary data.</text>
</comment>
<feature type="compositionally biased region" description="Polar residues" evidence="22">
    <location>
        <begin position="76"/>
        <end position="96"/>
    </location>
</feature>
<dbReference type="Proteomes" id="UP000288216">
    <property type="component" value="Unassembled WGS sequence"/>
</dbReference>
<comment type="catalytic activity">
    <reaction evidence="16">
        <text>L-threonyl-[protein] + ATP = O-phospho-L-threonyl-[protein] + ADP + H(+)</text>
        <dbReference type="Rhea" id="RHEA:46608"/>
        <dbReference type="Rhea" id="RHEA-COMP:11060"/>
        <dbReference type="Rhea" id="RHEA-COMP:11605"/>
        <dbReference type="ChEBI" id="CHEBI:15378"/>
        <dbReference type="ChEBI" id="CHEBI:30013"/>
        <dbReference type="ChEBI" id="CHEBI:30616"/>
        <dbReference type="ChEBI" id="CHEBI:61977"/>
        <dbReference type="ChEBI" id="CHEBI:456216"/>
        <dbReference type="EC" id="2.7.11.1"/>
    </reaction>
</comment>
<feature type="compositionally biased region" description="Polar residues" evidence="22">
    <location>
        <begin position="106"/>
        <end position="117"/>
    </location>
</feature>
<proteinExistence type="predicted"/>
<keyword evidence="9" id="KW-0597">Phosphoprotein</keyword>
<keyword evidence="10" id="KW-0808">Transferase</keyword>
<dbReference type="FunFam" id="1.10.510.10:FF:000401">
    <property type="entry name" value="serine/threonine-protein kinase haspin"/>
    <property type="match status" value="1"/>
</dbReference>
<evidence type="ECO:0000256" key="17">
    <source>
        <dbReference type="ARBA" id="ARBA00048679"/>
    </source>
</evidence>
<evidence type="ECO:0000256" key="12">
    <source>
        <dbReference type="ARBA" id="ARBA00022777"/>
    </source>
</evidence>
<keyword evidence="7" id="KW-0963">Cytoplasm</keyword>
<evidence type="ECO:0000256" key="8">
    <source>
        <dbReference type="ARBA" id="ARBA00022527"/>
    </source>
</evidence>
<evidence type="ECO:0000256" key="6">
    <source>
        <dbReference type="ARBA" id="ARBA00022454"/>
    </source>
</evidence>
<evidence type="ECO:0000256" key="9">
    <source>
        <dbReference type="ARBA" id="ARBA00022553"/>
    </source>
</evidence>
<dbReference type="GO" id="GO:0005524">
    <property type="term" value="F:ATP binding"/>
    <property type="evidence" value="ECO:0007669"/>
    <property type="project" value="UniProtKB-UniRule"/>
</dbReference>
<dbReference type="SMART" id="SM00220">
    <property type="entry name" value="S_TKc"/>
    <property type="match status" value="1"/>
</dbReference>
<dbReference type="InterPro" id="IPR024604">
    <property type="entry name" value="GSG2_C"/>
</dbReference>
<organism evidence="24 25">
    <name type="scientific">Scyliorhinus torazame</name>
    <name type="common">Cloudy catshark</name>
    <name type="synonym">Catulus torazame</name>
    <dbReference type="NCBI Taxonomy" id="75743"/>
    <lineage>
        <taxon>Eukaryota</taxon>
        <taxon>Metazoa</taxon>
        <taxon>Chordata</taxon>
        <taxon>Craniata</taxon>
        <taxon>Vertebrata</taxon>
        <taxon>Chondrichthyes</taxon>
        <taxon>Elasmobranchii</taxon>
        <taxon>Galeomorphii</taxon>
        <taxon>Galeoidea</taxon>
        <taxon>Carcharhiniformes</taxon>
        <taxon>Scyliorhinidae</taxon>
        <taxon>Scyliorhinus</taxon>
    </lineage>
</organism>
<evidence type="ECO:0000256" key="13">
    <source>
        <dbReference type="ARBA" id="ARBA00022840"/>
    </source>
</evidence>
<keyword evidence="25" id="KW-1185">Reference proteome</keyword>
<evidence type="ECO:0000256" key="19">
    <source>
        <dbReference type="ARBA" id="ARBA00069281"/>
    </source>
</evidence>
<dbReference type="Pfam" id="PF12330">
    <property type="entry name" value="Haspin_kinase"/>
    <property type="match status" value="1"/>
</dbReference>
<comment type="function">
    <text evidence="18">Serine/threonine-protein kinase that phosphorylates histone H3 at 'Thr-3' (H3T3ph) during mitosis. May act through H3T3ph to both position and modulate activation of AURKB and other components of the chromosomal passenger complex (CPC) at centromeres to ensure proper chromatid cohesion, metaphase alignment and normal progression through the cell cycle.</text>
</comment>
<keyword evidence="8" id="KW-0723">Serine/threonine-protein kinase</keyword>
<gene>
    <name evidence="24" type="ORF">scyTo_0002821</name>
</gene>
<dbReference type="OMA" id="YIIFEFE"/>
<evidence type="ECO:0000256" key="7">
    <source>
        <dbReference type="ARBA" id="ARBA00022490"/>
    </source>
</evidence>
<accession>A0A401PKT9</accession>
<feature type="compositionally biased region" description="Low complexity" evidence="22">
    <location>
        <begin position="42"/>
        <end position="63"/>
    </location>
</feature>
<dbReference type="GO" id="GO:0072354">
    <property type="term" value="F:histone H3T3 kinase activity"/>
    <property type="evidence" value="ECO:0007669"/>
    <property type="project" value="TreeGrafter"/>
</dbReference>
<keyword evidence="15" id="KW-0539">Nucleus</keyword>
<dbReference type="FunFam" id="3.30.200.20:FF:000409">
    <property type="entry name" value="serine/threonine-protein kinase haspin"/>
    <property type="match status" value="1"/>
</dbReference>
<sequence>MSKRSGGRRRLALVRTYGKYRERTVKSAKWLSPGAGREHLFSSSSDSINSSSRSQSTDSSNPSFNNKKRQRKVLLNVSNAKSNAKQKAGKQTNGKTCTRKKPYPLRNQNHSTISTEGESQEDCILVEDKENYFAPVTRSKAEQIPKPSPQLKYVTYRRKRRSCKIVSNQILNTQFQMRRKELLGSLLESSGSSTSFAIPNKTDRSVCKAENFNRNLSVLKKLENLERADAVTLFQTPKDDLYQTLDSTFNNSKELFSDVIEVSARSPETGLINGVDDTKAFGRNSLEKSGLFNCAANLDMVTKQENYESRNTVSKLDLQPIIHLDYFSVPRYFHKMRSMTSVEDDSFKWHLPVKKDFRNLVNRSLADGAFDEYKCNFHLPKKECKHSDYRNLQSSRSTMYFSSQGGKSGKGLTADFNLFEPIINRKNRKAISVTNGNSSGVAFQKNIDPVSNSAENAGMSTVHLCEHPYLQRTGIKTLQSTFMNSSSVSTPLGSRNWSRFKAAHSIHKRNKVVITPFKSDCSMPDEDTLETSYLLRKESCNDQSLKKLASMANLSPTPTSSRIRSLRGSFAKKLSSILQPVFLTDEEKVYNECGQNGPISFKECIPLAKLKKCVKIGEGVFGEVFQTTNDDGQYVVFKIIPIEGEKPVNDEPQKKFEEILPEIIISKELSELSEERENCTIGFISLHSVHCVKDSYPLDLLKAWDKYHQIKTSENDRPDEVHNEQLYIIFEFEYGGCDLESMNTKIPSLEAARSILQQVTASLAVAENALNFEHRDLHWGNVLIKKTDFKQVEYKLCGNIYSIDSHGFMVNIIDYTLSRMGKGDVVQFCDLSSEDSFFHGQGDYQFDIYREMKKENLNNWATYNPHTNVLWLHYLADKMLSLQYKKRTTRAHKTLEKQFKEFMHESLEHQCAVDLLASSPLFQNS</sequence>
<evidence type="ECO:0000256" key="1">
    <source>
        <dbReference type="ARBA" id="ARBA00001946"/>
    </source>
</evidence>
<feature type="binding site" evidence="21">
    <location>
        <position position="638"/>
    </location>
    <ligand>
        <name>ATP</name>
        <dbReference type="ChEBI" id="CHEBI:30616"/>
    </ligand>
</feature>
<evidence type="ECO:0000256" key="20">
    <source>
        <dbReference type="ARBA" id="ARBA00081741"/>
    </source>
</evidence>
<evidence type="ECO:0000256" key="15">
    <source>
        <dbReference type="ARBA" id="ARBA00023242"/>
    </source>
</evidence>
<comment type="subcellular location">
    <subcellularLocation>
        <location evidence="4">Chromosome</location>
    </subcellularLocation>
    <subcellularLocation>
        <location evidence="3">Cytoplasm</location>
        <location evidence="3">Cytoskeleton</location>
        <location evidence="3">Spindle</location>
    </subcellularLocation>
    <subcellularLocation>
        <location evidence="2">Nucleus</location>
    </subcellularLocation>
</comment>
<dbReference type="SUPFAM" id="SSF56112">
    <property type="entry name" value="Protein kinase-like (PK-like)"/>
    <property type="match status" value="1"/>
</dbReference>
<dbReference type="SMART" id="SM01331">
    <property type="entry name" value="DUF3635"/>
    <property type="match status" value="1"/>
</dbReference>
<evidence type="ECO:0000256" key="2">
    <source>
        <dbReference type="ARBA" id="ARBA00004123"/>
    </source>
</evidence>
<dbReference type="InterPro" id="IPR000719">
    <property type="entry name" value="Prot_kinase_dom"/>
</dbReference>
<evidence type="ECO:0000256" key="4">
    <source>
        <dbReference type="ARBA" id="ARBA00004286"/>
    </source>
</evidence>
<evidence type="ECO:0000256" key="22">
    <source>
        <dbReference type="SAM" id="MobiDB-lite"/>
    </source>
</evidence>
<feature type="region of interest" description="Disordered" evidence="22">
    <location>
        <begin position="26"/>
        <end position="119"/>
    </location>
</feature>
<evidence type="ECO:0000259" key="23">
    <source>
        <dbReference type="PROSITE" id="PS50011"/>
    </source>
</evidence>
<feature type="domain" description="Protein kinase" evidence="23">
    <location>
        <begin position="610"/>
        <end position="925"/>
    </location>
</feature>
<keyword evidence="6" id="KW-0158">Chromosome</keyword>
<dbReference type="AlphaFoldDB" id="A0A401PKT9"/>
<dbReference type="GO" id="GO:0005819">
    <property type="term" value="C:spindle"/>
    <property type="evidence" value="ECO:0007669"/>
    <property type="project" value="UniProtKB-SubCell"/>
</dbReference>
<evidence type="ECO:0000256" key="14">
    <source>
        <dbReference type="ARBA" id="ARBA00023212"/>
    </source>
</evidence>
<comment type="catalytic activity">
    <reaction evidence="17">
        <text>L-seryl-[protein] + ATP = O-phospho-L-seryl-[protein] + ADP + H(+)</text>
        <dbReference type="Rhea" id="RHEA:17989"/>
        <dbReference type="Rhea" id="RHEA-COMP:9863"/>
        <dbReference type="Rhea" id="RHEA-COMP:11604"/>
        <dbReference type="ChEBI" id="CHEBI:15378"/>
        <dbReference type="ChEBI" id="CHEBI:29999"/>
        <dbReference type="ChEBI" id="CHEBI:30616"/>
        <dbReference type="ChEBI" id="CHEBI:83421"/>
        <dbReference type="ChEBI" id="CHEBI:456216"/>
        <dbReference type="EC" id="2.7.11.1"/>
    </reaction>
</comment>
<dbReference type="OrthoDB" id="21018at2759"/>
<evidence type="ECO:0000256" key="11">
    <source>
        <dbReference type="ARBA" id="ARBA00022741"/>
    </source>
</evidence>
<dbReference type="STRING" id="75743.A0A401PKT9"/>
<evidence type="ECO:0000256" key="10">
    <source>
        <dbReference type="ARBA" id="ARBA00022679"/>
    </source>
</evidence>
<dbReference type="PROSITE" id="PS00107">
    <property type="entry name" value="PROTEIN_KINASE_ATP"/>
    <property type="match status" value="1"/>
</dbReference>
<keyword evidence="11 21" id="KW-0547">Nucleotide-binding</keyword>
<dbReference type="EC" id="2.7.11.1" evidence="5"/>
<evidence type="ECO:0000256" key="18">
    <source>
        <dbReference type="ARBA" id="ARBA00053811"/>
    </source>
</evidence>
<reference evidence="24 25" key="1">
    <citation type="journal article" date="2018" name="Nat. Ecol. Evol.">
        <title>Shark genomes provide insights into elasmobranch evolution and the origin of vertebrates.</title>
        <authorList>
            <person name="Hara Y"/>
            <person name="Yamaguchi K"/>
            <person name="Onimaru K"/>
            <person name="Kadota M"/>
            <person name="Koyanagi M"/>
            <person name="Keeley SD"/>
            <person name="Tatsumi K"/>
            <person name="Tanaka K"/>
            <person name="Motone F"/>
            <person name="Kageyama Y"/>
            <person name="Nozu R"/>
            <person name="Adachi N"/>
            <person name="Nishimura O"/>
            <person name="Nakagawa R"/>
            <person name="Tanegashima C"/>
            <person name="Kiyatake I"/>
            <person name="Matsumoto R"/>
            <person name="Murakumo K"/>
            <person name="Nishida K"/>
            <person name="Terakita A"/>
            <person name="Kuratani S"/>
            <person name="Sato K"/>
            <person name="Hyodo S Kuraku.S."/>
        </authorList>
    </citation>
    <scope>NUCLEOTIDE SEQUENCE [LARGE SCALE GENOMIC DNA]</scope>
</reference>
<name>A0A401PKT9_SCYTO</name>
<dbReference type="PANTHER" id="PTHR24419:SF18">
    <property type="entry name" value="SERINE_THREONINE-PROTEIN KINASE HASPIN"/>
    <property type="match status" value="1"/>
</dbReference>
<dbReference type="GO" id="GO:0000278">
    <property type="term" value="P:mitotic cell cycle"/>
    <property type="evidence" value="ECO:0007669"/>
    <property type="project" value="TreeGrafter"/>
</dbReference>
<evidence type="ECO:0000256" key="5">
    <source>
        <dbReference type="ARBA" id="ARBA00012513"/>
    </source>
</evidence>
<evidence type="ECO:0000256" key="3">
    <source>
        <dbReference type="ARBA" id="ARBA00004186"/>
    </source>
</evidence>
<keyword evidence="12" id="KW-0418">Kinase</keyword>